<accession>A0A381VEN9</accession>
<dbReference type="AlphaFoldDB" id="A0A381VEN9"/>
<proteinExistence type="predicted"/>
<reference evidence="1" key="1">
    <citation type="submission" date="2018-05" db="EMBL/GenBank/DDBJ databases">
        <authorList>
            <person name="Lanie J.A."/>
            <person name="Ng W.-L."/>
            <person name="Kazmierczak K.M."/>
            <person name="Andrzejewski T.M."/>
            <person name="Davidsen T.M."/>
            <person name="Wayne K.J."/>
            <person name="Tettelin H."/>
            <person name="Glass J.I."/>
            <person name="Rusch D."/>
            <person name="Podicherti R."/>
            <person name="Tsui H.-C.T."/>
            <person name="Winkler M.E."/>
        </authorList>
    </citation>
    <scope>NUCLEOTIDE SEQUENCE</scope>
</reference>
<name>A0A381VEN9_9ZZZZ</name>
<organism evidence="1">
    <name type="scientific">marine metagenome</name>
    <dbReference type="NCBI Taxonomy" id="408172"/>
    <lineage>
        <taxon>unclassified sequences</taxon>
        <taxon>metagenomes</taxon>
        <taxon>ecological metagenomes</taxon>
    </lineage>
</organism>
<evidence type="ECO:0000313" key="1">
    <source>
        <dbReference type="EMBL" id="SVA37863.1"/>
    </source>
</evidence>
<gene>
    <name evidence="1" type="ORF">METZ01_LOCUS90717</name>
</gene>
<dbReference type="EMBL" id="UINC01008412">
    <property type="protein sequence ID" value="SVA37863.1"/>
    <property type="molecule type" value="Genomic_DNA"/>
</dbReference>
<protein>
    <submittedName>
        <fullName evidence="1">Uncharacterized protein</fullName>
    </submittedName>
</protein>
<sequence length="54" mass="6785">MGKTYRKARSERPNKIKRRWKEFRVKRKIIKEQEEYEQTSEMSEMSNENLYTNK</sequence>